<dbReference type="PROSITE" id="PS50110">
    <property type="entry name" value="RESPONSE_REGULATORY"/>
    <property type="match status" value="1"/>
</dbReference>
<dbReference type="GO" id="GO:0030435">
    <property type="term" value="P:sporulation resulting in formation of a cellular spore"/>
    <property type="evidence" value="ECO:0007669"/>
    <property type="project" value="UniProtKB-UniRule"/>
</dbReference>
<dbReference type="CDD" id="cd17561">
    <property type="entry name" value="REC_Spo0A"/>
    <property type="match status" value="1"/>
</dbReference>
<evidence type="ECO:0000256" key="1">
    <source>
        <dbReference type="ARBA" id="ARBA00004496"/>
    </source>
</evidence>
<sequence>MREADEIKVLLVDDNRDFCNLIKEYLDQQDEFKVVGIANDGVEALKVIDEVDFDVLVLDVIMPHLDGIGVLEELHSQGVTDKFKIIMLTAFGQEELTQRVVNLGADYYILKPFDLEKLSNRIKQVTSKVACGSRGYTFTTSANNPNNGKNVEERITDIMHQIGIPAHIKGYLYLRKAIAMVVDDVELLGAVTKELYPLVAKEFNTTASRVERAIRHAIEVTWERGNTNAINRIFGHSVTSASGKPTNSQFVAKVADKLRIELRVS</sequence>
<keyword evidence="8 14" id="KW-0902">Two-component regulatory system</keyword>
<keyword evidence="4 14" id="KW-0678">Repressor</keyword>
<evidence type="ECO:0000256" key="13">
    <source>
        <dbReference type="ARBA" id="ARBA00024867"/>
    </source>
</evidence>
<dbReference type="GO" id="GO:0032993">
    <property type="term" value="C:protein-DNA complex"/>
    <property type="evidence" value="ECO:0007669"/>
    <property type="project" value="TreeGrafter"/>
</dbReference>
<dbReference type="NCBIfam" id="TIGR02875">
    <property type="entry name" value="spore_0_A"/>
    <property type="match status" value="1"/>
</dbReference>
<dbReference type="RefSeq" id="WP_097018662.1">
    <property type="nucleotide sequence ID" value="NZ_OBDZ01000021.1"/>
</dbReference>
<dbReference type="PIRSF" id="PIRSF002937">
    <property type="entry name" value="Res_reg_Spo0A"/>
    <property type="match status" value="1"/>
</dbReference>
<evidence type="ECO:0000256" key="4">
    <source>
        <dbReference type="ARBA" id="ARBA00022491"/>
    </source>
</evidence>
<dbReference type="Proteomes" id="UP000219573">
    <property type="component" value="Unassembled WGS sequence"/>
</dbReference>
<dbReference type="SUPFAM" id="SSF46894">
    <property type="entry name" value="C-terminal effector domain of the bipartite response regulators"/>
    <property type="match status" value="1"/>
</dbReference>
<evidence type="ECO:0000256" key="15">
    <source>
        <dbReference type="PIRSR" id="PIRSR002937-1"/>
    </source>
</evidence>
<dbReference type="EMBL" id="OBDZ01000021">
    <property type="protein sequence ID" value="SNY36783.1"/>
    <property type="molecule type" value="Genomic_DNA"/>
</dbReference>
<comment type="cofactor">
    <cofactor evidence="14 15">
        <name>Ca(2+)</name>
        <dbReference type="ChEBI" id="CHEBI:29108"/>
    </cofactor>
    <text evidence="14 15">Binds 1 Ca(2+) ion per subunit.</text>
</comment>
<gene>
    <name evidence="18" type="ORF">SAMN06265827_12139</name>
</gene>
<dbReference type="AlphaFoldDB" id="A0A285HMF8"/>
<dbReference type="GO" id="GO:0003700">
    <property type="term" value="F:DNA-binding transcription factor activity"/>
    <property type="evidence" value="ECO:0007669"/>
    <property type="project" value="InterPro"/>
</dbReference>
<dbReference type="GO" id="GO:0000976">
    <property type="term" value="F:transcription cis-regulatory region binding"/>
    <property type="evidence" value="ECO:0007669"/>
    <property type="project" value="TreeGrafter"/>
</dbReference>
<dbReference type="InterPro" id="IPR001789">
    <property type="entry name" value="Sig_transdc_resp-reg_receiver"/>
</dbReference>
<keyword evidence="19" id="KW-1185">Reference proteome</keyword>
<comment type="subcellular location">
    <subcellularLocation>
        <location evidence="1 14">Cytoplasm</location>
    </subcellularLocation>
</comment>
<evidence type="ECO:0000256" key="3">
    <source>
        <dbReference type="ARBA" id="ARBA00022490"/>
    </source>
</evidence>
<feature type="binding site" evidence="15">
    <location>
        <position position="13"/>
    </location>
    <ligand>
        <name>Ca(2+)</name>
        <dbReference type="ChEBI" id="CHEBI:29108"/>
    </ligand>
</feature>
<keyword evidence="7 14" id="KW-0749">Sporulation</keyword>
<evidence type="ECO:0000313" key="18">
    <source>
        <dbReference type="EMBL" id="SNY36783.1"/>
    </source>
</evidence>
<reference evidence="19" key="1">
    <citation type="submission" date="2017-09" db="EMBL/GenBank/DDBJ databases">
        <authorList>
            <person name="Varghese N."/>
            <person name="Submissions S."/>
        </authorList>
    </citation>
    <scope>NUCLEOTIDE SEQUENCE [LARGE SCALE GENOMIC DNA]</scope>
    <source>
        <strain evidence="19">MSL47</strain>
    </source>
</reference>
<dbReference type="STRING" id="1413210.U472_05720"/>
<evidence type="ECO:0000256" key="5">
    <source>
        <dbReference type="ARBA" id="ARBA00022553"/>
    </source>
</evidence>
<dbReference type="OrthoDB" id="9793299at2"/>
<dbReference type="GO" id="GO:0000156">
    <property type="term" value="F:phosphorelay response regulator activity"/>
    <property type="evidence" value="ECO:0007669"/>
    <property type="project" value="TreeGrafter"/>
</dbReference>
<dbReference type="Pfam" id="PF08769">
    <property type="entry name" value="Spo0A_C"/>
    <property type="match status" value="1"/>
</dbReference>
<evidence type="ECO:0000256" key="2">
    <source>
        <dbReference type="ARBA" id="ARBA00018672"/>
    </source>
</evidence>
<dbReference type="InterPro" id="IPR039420">
    <property type="entry name" value="WalR-like"/>
</dbReference>
<keyword evidence="3 14" id="KW-0963">Cytoplasm</keyword>
<evidence type="ECO:0000256" key="11">
    <source>
        <dbReference type="ARBA" id="ARBA00023159"/>
    </source>
</evidence>
<proteinExistence type="predicted"/>
<dbReference type="InterPro" id="IPR014879">
    <property type="entry name" value="Spo0A_C"/>
</dbReference>
<evidence type="ECO:0000256" key="6">
    <source>
        <dbReference type="ARBA" id="ARBA00022837"/>
    </source>
</evidence>
<feature type="modified residue" description="4-aspartylphosphate" evidence="16">
    <location>
        <position position="59"/>
    </location>
</feature>
<dbReference type="SMART" id="SM00448">
    <property type="entry name" value="REC"/>
    <property type="match status" value="1"/>
</dbReference>
<evidence type="ECO:0000313" key="19">
    <source>
        <dbReference type="Proteomes" id="UP000219573"/>
    </source>
</evidence>
<evidence type="ECO:0000256" key="8">
    <source>
        <dbReference type="ARBA" id="ARBA00023012"/>
    </source>
</evidence>
<dbReference type="SUPFAM" id="SSF52172">
    <property type="entry name" value="CheY-like"/>
    <property type="match status" value="1"/>
</dbReference>
<dbReference type="GO" id="GO:0051606">
    <property type="term" value="P:detection of stimulus"/>
    <property type="evidence" value="ECO:0007669"/>
    <property type="project" value="UniProtKB-UniRule"/>
</dbReference>
<dbReference type="InterPro" id="IPR036388">
    <property type="entry name" value="WH-like_DNA-bd_sf"/>
</dbReference>
<name>A0A285HMF8_9FIRM</name>
<evidence type="ECO:0000256" key="10">
    <source>
        <dbReference type="ARBA" id="ARBA00023125"/>
    </source>
</evidence>
<dbReference type="Pfam" id="PF00072">
    <property type="entry name" value="Response_reg"/>
    <property type="match status" value="1"/>
</dbReference>
<feature type="binding site" evidence="15">
    <location>
        <position position="14"/>
    </location>
    <ligand>
        <name>Ca(2+)</name>
        <dbReference type="ChEBI" id="CHEBI:29108"/>
    </ligand>
</feature>
<keyword evidence="9 14" id="KW-0805">Transcription regulation</keyword>
<keyword evidence="5 16" id="KW-0597">Phosphoprotein</keyword>
<dbReference type="Gene3D" id="1.10.10.10">
    <property type="entry name" value="Winged helix-like DNA-binding domain superfamily/Winged helix DNA-binding domain"/>
    <property type="match status" value="1"/>
</dbReference>
<protein>
    <recommendedName>
        <fullName evidence="2 14">Stage 0 sporulation protein A homolog</fullName>
    </recommendedName>
</protein>
<accession>A0A285HMF8</accession>
<evidence type="ECO:0000256" key="7">
    <source>
        <dbReference type="ARBA" id="ARBA00022969"/>
    </source>
</evidence>
<dbReference type="InterPro" id="IPR016032">
    <property type="entry name" value="Sig_transdc_resp-reg_C-effctor"/>
</dbReference>
<keyword evidence="6 14" id="KW-0106">Calcium</keyword>
<organism evidence="18 19">
    <name type="scientific">Orenia metallireducens</name>
    <dbReference type="NCBI Taxonomy" id="1413210"/>
    <lineage>
        <taxon>Bacteria</taxon>
        <taxon>Bacillati</taxon>
        <taxon>Bacillota</taxon>
        <taxon>Clostridia</taxon>
        <taxon>Halanaerobiales</taxon>
        <taxon>Halobacteroidaceae</taxon>
        <taxon>Orenia</taxon>
    </lineage>
</organism>
<keyword evidence="11 14" id="KW-0010">Activator</keyword>
<dbReference type="GO" id="GO:0042173">
    <property type="term" value="P:regulation of sporulation resulting in formation of a cellular spore"/>
    <property type="evidence" value="ECO:0007669"/>
    <property type="project" value="InterPro"/>
</dbReference>
<comment type="function">
    <text evidence="13 14">May play the central regulatory role in sporulation. It may be an element of the effector pathway responsible for the activation of sporulation genes in response to nutritional stress. Spo0A may act in concert with spo0H (a sigma factor) to control the expression of some genes that are critical to the sporulation process.</text>
</comment>
<keyword evidence="10 14" id="KW-0238">DNA-binding</keyword>
<dbReference type="GO" id="GO:0005829">
    <property type="term" value="C:cytosol"/>
    <property type="evidence" value="ECO:0007669"/>
    <property type="project" value="TreeGrafter"/>
</dbReference>
<dbReference type="InterPro" id="IPR011006">
    <property type="entry name" value="CheY-like_superfamily"/>
</dbReference>
<dbReference type="PANTHER" id="PTHR48111">
    <property type="entry name" value="REGULATOR OF RPOS"/>
    <property type="match status" value="1"/>
</dbReference>
<evidence type="ECO:0000256" key="12">
    <source>
        <dbReference type="ARBA" id="ARBA00023163"/>
    </source>
</evidence>
<keyword evidence="12 14" id="KW-0804">Transcription</keyword>
<evidence type="ECO:0000256" key="9">
    <source>
        <dbReference type="ARBA" id="ARBA00023015"/>
    </source>
</evidence>
<keyword evidence="14 15" id="KW-0479">Metal-binding</keyword>
<evidence type="ECO:0000256" key="16">
    <source>
        <dbReference type="PROSITE-ProRule" id="PRU00169"/>
    </source>
</evidence>
<dbReference type="InterPro" id="IPR012052">
    <property type="entry name" value="Spore_0_A"/>
</dbReference>
<dbReference type="GO" id="GO:0005509">
    <property type="term" value="F:calcium ion binding"/>
    <property type="evidence" value="ECO:0007669"/>
    <property type="project" value="UniProtKB-UniRule"/>
</dbReference>
<feature type="binding site" evidence="15">
    <location>
        <position position="59"/>
    </location>
    <ligand>
        <name>Ca(2+)</name>
        <dbReference type="ChEBI" id="CHEBI:29108"/>
    </ligand>
</feature>
<dbReference type="Gene3D" id="3.40.50.2300">
    <property type="match status" value="1"/>
</dbReference>
<feature type="domain" description="Response regulatory" evidence="17">
    <location>
        <begin position="8"/>
        <end position="126"/>
    </location>
</feature>
<dbReference type="PANTHER" id="PTHR48111:SF1">
    <property type="entry name" value="TWO-COMPONENT RESPONSE REGULATOR ORR33"/>
    <property type="match status" value="1"/>
</dbReference>
<evidence type="ECO:0000256" key="14">
    <source>
        <dbReference type="PIRNR" id="PIRNR002937"/>
    </source>
</evidence>
<evidence type="ECO:0000259" key="17">
    <source>
        <dbReference type="PROSITE" id="PS50110"/>
    </source>
</evidence>